<reference evidence="2 3" key="1">
    <citation type="submission" date="2024-06" db="EMBL/GenBank/DDBJ databases">
        <title>The Natural Products Discovery Center: Release of the First 8490 Sequenced Strains for Exploring Actinobacteria Biosynthetic Diversity.</title>
        <authorList>
            <person name="Kalkreuter E."/>
            <person name="Kautsar S.A."/>
            <person name="Yang D."/>
            <person name="Bader C.D."/>
            <person name="Teijaro C.N."/>
            <person name="Fluegel L."/>
            <person name="Davis C.M."/>
            <person name="Simpson J.R."/>
            <person name="Lauterbach L."/>
            <person name="Steele A.D."/>
            <person name="Gui C."/>
            <person name="Meng S."/>
            <person name="Li G."/>
            <person name="Viehrig K."/>
            <person name="Ye F."/>
            <person name="Su P."/>
            <person name="Kiefer A.F."/>
            <person name="Nichols A."/>
            <person name="Cepeda A.J."/>
            <person name="Yan W."/>
            <person name="Fan B."/>
            <person name="Jiang Y."/>
            <person name="Adhikari A."/>
            <person name="Zheng C.-J."/>
            <person name="Schuster L."/>
            <person name="Cowan T.M."/>
            <person name="Smanski M.J."/>
            <person name="Chevrette M.G."/>
            <person name="De Carvalho L.P.S."/>
            <person name="Shen B."/>
        </authorList>
    </citation>
    <scope>NUCLEOTIDE SEQUENCE [LARGE SCALE GENOMIC DNA]</scope>
    <source>
        <strain evidence="2 3">NPDC000155</strain>
    </source>
</reference>
<evidence type="ECO:0000313" key="3">
    <source>
        <dbReference type="Proteomes" id="UP001486207"/>
    </source>
</evidence>
<dbReference type="Proteomes" id="UP001486207">
    <property type="component" value="Unassembled WGS sequence"/>
</dbReference>
<protein>
    <submittedName>
        <fullName evidence="2">DUF6313 family protein</fullName>
    </submittedName>
</protein>
<feature type="compositionally biased region" description="Pro residues" evidence="1">
    <location>
        <begin position="90"/>
        <end position="107"/>
    </location>
</feature>
<name>A0ABV1XXZ7_9ACTN</name>
<sequence length="114" mass="12594">MSVRSLSEIHECGGTAAEFVQHFAAKWHDGDWETAEDHWQLIVNRLLRGREMEGLKRRDALRTAEQAAQNFGLPLLLSASDTRCPMCAIVPPPRSSLSPPPSPPAPRRPGTEPS</sequence>
<dbReference type="InterPro" id="IPR046280">
    <property type="entry name" value="DUF6313"/>
</dbReference>
<proteinExistence type="predicted"/>
<keyword evidence="3" id="KW-1185">Reference proteome</keyword>
<dbReference type="Pfam" id="PF19832">
    <property type="entry name" value="DUF6313"/>
    <property type="match status" value="1"/>
</dbReference>
<comment type="caution">
    <text evidence="2">The sequence shown here is derived from an EMBL/GenBank/DDBJ whole genome shotgun (WGS) entry which is preliminary data.</text>
</comment>
<gene>
    <name evidence="2" type="ORF">ABT384_27980</name>
</gene>
<dbReference type="EMBL" id="JBEPFB010000014">
    <property type="protein sequence ID" value="MER7376478.1"/>
    <property type="molecule type" value="Genomic_DNA"/>
</dbReference>
<evidence type="ECO:0000256" key="1">
    <source>
        <dbReference type="SAM" id="MobiDB-lite"/>
    </source>
</evidence>
<organism evidence="2 3">
    <name type="scientific">Streptomyces lanatus</name>
    <dbReference type="NCBI Taxonomy" id="66900"/>
    <lineage>
        <taxon>Bacteria</taxon>
        <taxon>Bacillati</taxon>
        <taxon>Actinomycetota</taxon>
        <taxon>Actinomycetes</taxon>
        <taxon>Kitasatosporales</taxon>
        <taxon>Streptomycetaceae</taxon>
        <taxon>Streptomyces</taxon>
    </lineage>
</organism>
<feature type="region of interest" description="Disordered" evidence="1">
    <location>
        <begin position="90"/>
        <end position="114"/>
    </location>
</feature>
<dbReference type="RefSeq" id="WP_190068341.1">
    <property type="nucleotide sequence ID" value="NZ_BNBM01000001.1"/>
</dbReference>
<accession>A0ABV1XXZ7</accession>
<evidence type="ECO:0000313" key="2">
    <source>
        <dbReference type="EMBL" id="MER7376478.1"/>
    </source>
</evidence>